<dbReference type="Proteomes" id="UP001592528">
    <property type="component" value="Unassembled WGS sequence"/>
</dbReference>
<evidence type="ECO:0000313" key="2">
    <source>
        <dbReference type="Proteomes" id="UP001592528"/>
    </source>
</evidence>
<dbReference type="EMBL" id="JBHEZZ010000039">
    <property type="protein sequence ID" value="MFC1407139.1"/>
    <property type="molecule type" value="Genomic_DNA"/>
</dbReference>
<keyword evidence="2" id="KW-1185">Reference proteome</keyword>
<evidence type="ECO:0000313" key="1">
    <source>
        <dbReference type="EMBL" id="MFC1407139.1"/>
    </source>
</evidence>
<name>A0ABV6V0A1_9ACTN</name>
<protein>
    <submittedName>
        <fullName evidence="1">Uncharacterized protein</fullName>
    </submittedName>
</protein>
<organism evidence="1 2">
    <name type="scientific">Streptacidiphilus cavernicola</name>
    <dbReference type="NCBI Taxonomy" id="3342716"/>
    <lineage>
        <taxon>Bacteria</taxon>
        <taxon>Bacillati</taxon>
        <taxon>Actinomycetota</taxon>
        <taxon>Actinomycetes</taxon>
        <taxon>Kitasatosporales</taxon>
        <taxon>Streptomycetaceae</taxon>
        <taxon>Streptacidiphilus</taxon>
    </lineage>
</organism>
<sequence length="217" mass="24547">MSSHSWEHSRTPDHQNPLPVRIPYQHLSAIAVIDWHDYNGEPLARFYARHGHPHVVIPTVAEYLMTCRQQESDPEPAEFETFAQILALRMDETGTSRRDLPSSTRYYYRLVAHCDFATQPADPLHWHDPQRGLQVIAQRRTDGDHRSGSGDRTPWLTVRTLTTLSAVLADAADQLRRLAAVQPSSSGEASRTLLKHADLIVQAACFTELARTLGPRR</sequence>
<proteinExistence type="predicted"/>
<comment type="caution">
    <text evidence="1">The sequence shown here is derived from an EMBL/GenBank/DDBJ whole genome shotgun (WGS) entry which is preliminary data.</text>
</comment>
<dbReference type="RefSeq" id="WP_030266212.1">
    <property type="nucleotide sequence ID" value="NZ_JBHEZZ010000039.1"/>
</dbReference>
<reference evidence="1 2" key="1">
    <citation type="submission" date="2024-09" db="EMBL/GenBank/DDBJ databases">
        <authorList>
            <person name="Lee S.D."/>
        </authorList>
    </citation>
    <scope>NUCLEOTIDE SEQUENCE [LARGE SCALE GENOMIC DNA]</scope>
    <source>
        <strain evidence="1 2">N1-5</strain>
    </source>
</reference>
<accession>A0ABV6V0A1</accession>
<gene>
    <name evidence="1" type="ORF">ACEZDJ_38235</name>
</gene>